<proteinExistence type="predicted"/>
<dbReference type="AlphaFoldDB" id="A0A8J3Z867"/>
<dbReference type="EMBL" id="BOPG01000027">
    <property type="protein sequence ID" value="GIJ57006.1"/>
    <property type="molecule type" value="Genomic_DNA"/>
</dbReference>
<evidence type="ECO:0000313" key="3">
    <source>
        <dbReference type="Proteomes" id="UP000612585"/>
    </source>
</evidence>
<name>A0A8J3Z867_9ACTN</name>
<organism evidence="2 3">
    <name type="scientific">Virgisporangium aurantiacum</name>
    <dbReference type="NCBI Taxonomy" id="175570"/>
    <lineage>
        <taxon>Bacteria</taxon>
        <taxon>Bacillati</taxon>
        <taxon>Actinomycetota</taxon>
        <taxon>Actinomycetes</taxon>
        <taxon>Micromonosporales</taxon>
        <taxon>Micromonosporaceae</taxon>
        <taxon>Virgisporangium</taxon>
    </lineage>
</organism>
<protein>
    <recommendedName>
        <fullName evidence="1">SEFIR domain-containing protein</fullName>
    </recommendedName>
</protein>
<evidence type="ECO:0000259" key="1">
    <source>
        <dbReference type="PROSITE" id="PS51534"/>
    </source>
</evidence>
<gene>
    <name evidence="2" type="ORF">Vau01_045220</name>
</gene>
<dbReference type="PROSITE" id="PS51534">
    <property type="entry name" value="SEFIR"/>
    <property type="match status" value="1"/>
</dbReference>
<evidence type="ECO:0000313" key="2">
    <source>
        <dbReference type="EMBL" id="GIJ57006.1"/>
    </source>
</evidence>
<reference evidence="2" key="1">
    <citation type="submission" date="2021-01" db="EMBL/GenBank/DDBJ databases">
        <title>Whole genome shotgun sequence of Virgisporangium aurantiacum NBRC 16421.</title>
        <authorList>
            <person name="Komaki H."/>
            <person name="Tamura T."/>
        </authorList>
    </citation>
    <scope>NUCLEOTIDE SEQUENCE</scope>
    <source>
        <strain evidence="2">NBRC 16421</strain>
    </source>
</reference>
<dbReference type="InterPro" id="IPR013568">
    <property type="entry name" value="SEFIR_dom"/>
</dbReference>
<sequence>MVNQSRSATYVLIVASPEYRRRAEDRAAPDEGRGVQFEAMLIRNEMYANLKSGRKKFLPVILPDGSTSDIPTWLGGDASTNYQIKQLTARGVEGLLRYITDQPLYVAPPIGNVPVLPPRKTVGAAELSDSDDSAPPLATKLTAFSTDEMLLQSQVRQFLTRSDIGLRDDDLGLDLRDQEGRRHLIDIACANTVIQYKLTDSGRERGWRSNENWRLGSVIGPKLPDGRIRQY</sequence>
<accession>A0A8J3Z867</accession>
<dbReference type="Proteomes" id="UP000612585">
    <property type="component" value="Unassembled WGS sequence"/>
</dbReference>
<comment type="caution">
    <text evidence="2">The sequence shown here is derived from an EMBL/GenBank/DDBJ whole genome shotgun (WGS) entry which is preliminary data.</text>
</comment>
<keyword evidence="3" id="KW-1185">Reference proteome</keyword>
<feature type="domain" description="SEFIR" evidence="1">
    <location>
        <begin position="1"/>
        <end position="93"/>
    </location>
</feature>